<dbReference type="PANTHER" id="PTHR43228:SF8">
    <property type="entry name" value="TRANSCRIPTIONAL REGULATORY PROTEIN GLNL"/>
    <property type="match status" value="1"/>
</dbReference>
<evidence type="ECO:0000313" key="3">
    <source>
        <dbReference type="EMBL" id="WMB27762.1"/>
    </source>
</evidence>
<proteinExistence type="predicted"/>
<feature type="domain" description="Response regulatory" evidence="2">
    <location>
        <begin position="2"/>
        <end position="118"/>
    </location>
</feature>
<dbReference type="EMBL" id="CP110509">
    <property type="protein sequence ID" value="WMB27762.1"/>
    <property type="molecule type" value="Genomic_DNA"/>
</dbReference>
<gene>
    <name evidence="3" type="ORF">N1496_06690</name>
</gene>
<feature type="modified residue" description="4-aspartylphosphate" evidence="1">
    <location>
        <position position="53"/>
    </location>
</feature>
<dbReference type="InterPro" id="IPR052048">
    <property type="entry name" value="ST_Response_Regulator"/>
</dbReference>
<organism evidence="3 4">
    <name type="scientific">Streptococcus didelphis</name>
    <dbReference type="NCBI Taxonomy" id="102886"/>
    <lineage>
        <taxon>Bacteria</taxon>
        <taxon>Bacillati</taxon>
        <taxon>Bacillota</taxon>
        <taxon>Bacilli</taxon>
        <taxon>Lactobacillales</taxon>
        <taxon>Streptococcaceae</taxon>
        <taxon>Streptococcus</taxon>
    </lineage>
</organism>
<dbReference type="Gene3D" id="3.40.50.2300">
    <property type="match status" value="1"/>
</dbReference>
<evidence type="ECO:0000313" key="4">
    <source>
        <dbReference type="Proteomes" id="UP001238096"/>
    </source>
</evidence>
<sequence>MKFYIIDDNPSVTMILQEIIEEDFNHRVCKVSNDSRVAYNDLLVYDVDIVLIDLLMPNLDGVTLVKKIHHSRPKLKFIMISQVKDSSLRQNAYKAGIEFFITKPINIVEVRSVVQKVKAALEMEEKLNVIQSLLGPSLAEKRQENLQNQQLQKIRSILSYLGITSEAGYNDIISICRIMLDYKLSFEELDLHSYFAMDTHSQRIMLQRVRRAIKKAMINIAHLCLDDFENEISLHYANALFGYQNIHMEMLVIQEKAYHGGKISLRKFFDELLVQSQDTFLP</sequence>
<dbReference type="InterPro" id="IPR011006">
    <property type="entry name" value="CheY-like_superfamily"/>
</dbReference>
<reference evidence="4" key="1">
    <citation type="submission" date="2022-10" db="EMBL/GenBank/DDBJ databases">
        <title>Streptococcus didelphis as causative of fatal infections in opossums (Didelphis albiventris).</title>
        <authorList>
            <person name="Breyer G.M."/>
            <person name="Da Silva M.E.R.J."/>
            <person name="Siqueira F.M."/>
        </authorList>
    </citation>
    <scope>NUCLEOTIDE SEQUENCE [LARGE SCALE GENOMIC DNA]</scope>
    <source>
        <strain evidence="4">LBVP101/21</strain>
    </source>
</reference>
<evidence type="ECO:0000259" key="2">
    <source>
        <dbReference type="PROSITE" id="PS50110"/>
    </source>
</evidence>
<dbReference type="SUPFAM" id="SSF52172">
    <property type="entry name" value="CheY-like"/>
    <property type="match status" value="1"/>
</dbReference>
<evidence type="ECO:0000256" key="1">
    <source>
        <dbReference type="PROSITE-ProRule" id="PRU00169"/>
    </source>
</evidence>
<accession>A0ABY9LFS5</accession>
<dbReference type="PROSITE" id="PS50110">
    <property type="entry name" value="RESPONSE_REGULATORY"/>
    <property type="match status" value="1"/>
</dbReference>
<dbReference type="InterPro" id="IPR001789">
    <property type="entry name" value="Sig_transdc_resp-reg_receiver"/>
</dbReference>
<dbReference type="RefSeq" id="WP_018366320.1">
    <property type="nucleotide sequence ID" value="NZ_CP104407.1"/>
</dbReference>
<protein>
    <submittedName>
        <fullName evidence="3">Response regulator</fullName>
    </submittedName>
</protein>
<dbReference type="SMART" id="SM00448">
    <property type="entry name" value="REC"/>
    <property type="match status" value="1"/>
</dbReference>
<dbReference type="Pfam" id="PF08664">
    <property type="entry name" value="YcbB"/>
    <property type="match status" value="1"/>
</dbReference>
<dbReference type="Proteomes" id="UP001238096">
    <property type="component" value="Chromosome"/>
</dbReference>
<name>A0ABY9LFS5_9STRE</name>
<keyword evidence="4" id="KW-1185">Reference proteome</keyword>
<dbReference type="PANTHER" id="PTHR43228">
    <property type="entry name" value="TWO-COMPONENT RESPONSE REGULATOR"/>
    <property type="match status" value="1"/>
</dbReference>
<keyword evidence="1" id="KW-0597">Phosphoprotein</keyword>
<dbReference type="InterPro" id="IPR013972">
    <property type="entry name" value="YcbB"/>
</dbReference>
<dbReference type="Pfam" id="PF00072">
    <property type="entry name" value="Response_reg"/>
    <property type="match status" value="1"/>
</dbReference>